<evidence type="ECO:0000256" key="1">
    <source>
        <dbReference type="SAM" id="Phobius"/>
    </source>
</evidence>
<dbReference type="Proteomes" id="UP000078512">
    <property type="component" value="Unassembled WGS sequence"/>
</dbReference>
<keyword evidence="1" id="KW-0472">Membrane</keyword>
<dbReference type="AlphaFoldDB" id="A0A197JWL8"/>
<evidence type="ECO:0000313" key="3">
    <source>
        <dbReference type="Proteomes" id="UP000078512"/>
    </source>
</evidence>
<dbReference type="EMBL" id="KV442045">
    <property type="protein sequence ID" value="OAQ28841.1"/>
    <property type="molecule type" value="Genomic_DNA"/>
</dbReference>
<keyword evidence="1" id="KW-1133">Transmembrane helix</keyword>
<proteinExistence type="predicted"/>
<organism evidence="2 3">
    <name type="scientific">Linnemannia elongata AG-77</name>
    <dbReference type="NCBI Taxonomy" id="1314771"/>
    <lineage>
        <taxon>Eukaryota</taxon>
        <taxon>Fungi</taxon>
        <taxon>Fungi incertae sedis</taxon>
        <taxon>Mucoromycota</taxon>
        <taxon>Mortierellomycotina</taxon>
        <taxon>Mortierellomycetes</taxon>
        <taxon>Mortierellales</taxon>
        <taxon>Mortierellaceae</taxon>
        <taxon>Linnemannia</taxon>
    </lineage>
</organism>
<keyword evidence="1" id="KW-0812">Transmembrane</keyword>
<evidence type="ECO:0000313" key="2">
    <source>
        <dbReference type="EMBL" id="OAQ28841.1"/>
    </source>
</evidence>
<keyword evidence="3" id="KW-1185">Reference proteome</keyword>
<sequence>MPPFPPVVLPTLMLFHSMSLSVCLCLLAFQLMSNMSEQGSPFSLSSLLTDSLSFASQSVPVHTIGRLFFFRTPSTPTTTRKTNNKN</sequence>
<gene>
    <name evidence="2" type="ORF">K457DRAFT_538093</name>
</gene>
<accession>A0A197JWL8</accession>
<name>A0A197JWL8_9FUNG</name>
<protein>
    <submittedName>
        <fullName evidence="2">Uncharacterized protein</fullName>
    </submittedName>
</protein>
<reference evidence="2 3" key="1">
    <citation type="submission" date="2016-05" db="EMBL/GenBank/DDBJ databases">
        <title>Genome sequencing reveals origins of a unique bacterial endosymbiosis in the earliest lineages of terrestrial Fungi.</title>
        <authorList>
            <consortium name="DOE Joint Genome Institute"/>
            <person name="Uehling J."/>
            <person name="Gryganskyi A."/>
            <person name="Hameed K."/>
            <person name="Tschaplinski T."/>
            <person name="Misztal P."/>
            <person name="Wu S."/>
            <person name="Desiro A."/>
            <person name="Vande Pol N."/>
            <person name="Du Z.-Y."/>
            <person name="Zienkiewicz A."/>
            <person name="Zienkiewicz K."/>
            <person name="Morin E."/>
            <person name="Tisserant E."/>
            <person name="Splivallo R."/>
            <person name="Hainaut M."/>
            <person name="Henrissat B."/>
            <person name="Ohm R."/>
            <person name="Kuo A."/>
            <person name="Yan J."/>
            <person name="Lipzen A."/>
            <person name="Nolan M."/>
            <person name="Labutti K."/>
            <person name="Barry K."/>
            <person name="Goldstein A."/>
            <person name="Labbe J."/>
            <person name="Schadt C."/>
            <person name="Tuskan G."/>
            <person name="Grigoriev I."/>
            <person name="Martin F."/>
            <person name="Vilgalys R."/>
            <person name="Bonito G."/>
        </authorList>
    </citation>
    <scope>NUCLEOTIDE SEQUENCE [LARGE SCALE GENOMIC DNA]</scope>
    <source>
        <strain evidence="2 3">AG-77</strain>
    </source>
</reference>
<feature type="transmembrane region" description="Helical" evidence="1">
    <location>
        <begin position="12"/>
        <end position="32"/>
    </location>
</feature>